<evidence type="ECO:0000259" key="2">
    <source>
        <dbReference type="Pfam" id="PF02543"/>
    </source>
</evidence>
<feature type="domain" description="Carbamoyltransferase" evidence="2">
    <location>
        <begin position="96"/>
        <end position="321"/>
    </location>
</feature>
<gene>
    <name evidence="4" type="ORF">SAE01_05650</name>
</gene>
<dbReference type="RefSeq" id="WP_147202028.1">
    <property type="nucleotide sequence ID" value="NZ_BJYT01000001.1"/>
</dbReference>
<evidence type="ECO:0000313" key="4">
    <source>
        <dbReference type="EMBL" id="GEO08069.1"/>
    </source>
</evidence>
<dbReference type="Pfam" id="PF16861">
    <property type="entry name" value="Carbam_trans_C"/>
    <property type="match status" value="1"/>
</dbReference>
<dbReference type="OrthoDB" id="9780777at2"/>
<dbReference type="AlphaFoldDB" id="A0A512B830"/>
<keyword evidence="4" id="KW-0808">Transferase</keyword>
<evidence type="ECO:0000256" key="1">
    <source>
        <dbReference type="ARBA" id="ARBA00006129"/>
    </source>
</evidence>
<dbReference type="PANTHER" id="PTHR34847:SF1">
    <property type="entry name" value="NODULATION PROTEIN U"/>
    <property type="match status" value="1"/>
</dbReference>
<dbReference type="Proteomes" id="UP000321513">
    <property type="component" value="Unassembled WGS sequence"/>
</dbReference>
<dbReference type="InterPro" id="IPR031730">
    <property type="entry name" value="Carbam_trans_C"/>
</dbReference>
<dbReference type="Gene3D" id="3.30.420.40">
    <property type="match status" value="1"/>
</dbReference>
<accession>A0A512B830</accession>
<dbReference type="InterPro" id="IPR038152">
    <property type="entry name" value="Carbam_trans_C_sf"/>
</dbReference>
<dbReference type="EMBL" id="BJYT01000001">
    <property type="protein sequence ID" value="GEO08069.1"/>
    <property type="molecule type" value="Genomic_DNA"/>
</dbReference>
<evidence type="ECO:0000259" key="3">
    <source>
        <dbReference type="Pfam" id="PF16861"/>
    </source>
</evidence>
<dbReference type="InterPro" id="IPR051338">
    <property type="entry name" value="NodU/CmcH_Carbamoyltrnsfr"/>
</dbReference>
<keyword evidence="5" id="KW-1185">Reference proteome</keyword>
<dbReference type="CDD" id="cd24033">
    <property type="entry name" value="ASKHA_NBD_NodU_CmcH-like_N"/>
    <property type="match status" value="1"/>
</dbReference>
<comment type="similarity">
    <text evidence="1">Belongs to the NodU/CmcH family.</text>
</comment>
<dbReference type="InterPro" id="IPR003696">
    <property type="entry name" value="Carbtransf_dom"/>
</dbReference>
<feature type="domain" description="Carbamoyltransferase C-terminal" evidence="3">
    <location>
        <begin position="373"/>
        <end position="542"/>
    </location>
</feature>
<evidence type="ECO:0000313" key="5">
    <source>
        <dbReference type="Proteomes" id="UP000321513"/>
    </source>
</evidence>
<proteinExistence type="inferred from homology"/>
<dbReference type="PANTHER" id="PTHR34847">
    <property type="entry name" value="NODULATION PROTEIN U"/>
    <property type="match status" value="1"/>
</dbReference>
<reference evidence="4 5" key="1">
    <citation type="submission" date="2019-07" db="EMBL/GenBank/DDBJ databases">
        <title>Whole genome shotgun sequence of Segetibacter aerophilus NBRC 106135.</title>
        <authorList>
            <person name="Hosoyama A."/>
            <person name="Uohara A."/>
            <person name="Ohji S."/>
            <person name="Ichikawa N."/>
        </authorList>
    </citation>
    <scope>NUCLEOTIDE SEQUENCE [LARGE SCALE GENOMIC DNA]</scope>
    <source>
        <strain evidence="4 5">NBRC 106135</strain>
    </source>
</reference>
<dbReference type="GO" id="GO:0016740">
    <property type="term" value="F:transferase activity"/>
    <property type="evidence" value="ECO:0007669"/>
    <property type="project" value="UniProtKB-KW"/>
</dbReference>
<organism evidence="4 5">
    <name type="scientific">Segetibacter aerophilus</name>
    <dbReference type="NCBI Taxonomy" id="670293"/>
    <lineage>
        <taxon>Bacteria</taxon>
        <taxon>Pseudomonadati</taxon>
        <taxon>Bacteroidota</taxon>
        <taxon>Chitinophagia</taxon>
        <taxon>Chitinophagales</taxon>
        <taxon>Chitinophagaceae</taxon>
        <taxon>Segetibacter</taxon>
    </lineage>
</organism>
<dbReference type="Gene3D" id="3.90.870.20">
    <property type="entry name" value="Carbamoyltransferase, C-terminal domain"/>
    <property type="match status" value="1"/>
</dbReference>
<protein>
    <submittedName>
        <fullName evidence="4">Transferase</fullName>
    </submittedName>
</protein>
<dbReference type="Pfam" id="PF02543">
    <property type="entry name" value="Carbam_trans_N"/>
    <property type="match status" value="1"/>
</dbReference>
<name>A0A512B830_9BACT</name>
<sequence length="559" mass="63717">MSAPSILGINRTQDGTISIFEGGKHVMSIHKERLTKRKHHWGRLGDMKLYKDRIPAVDRPYDLVVECWSADTEIEKKEQYHEELRTVLNLKPDARIIEISHHLSHLYSCYAPSGFDKCAVMIIDSVGSPVEHIKYDYPGKEGKANLFEVASYYYCENGEIKCIKKQLHDRNPEAPHGLGNFYYKLTNCLFEGEGSEGKVMGLAAYGNLDALHLPNLVVKEGEVFIPDEWQEMFKSKEYAYKEEIKTFQEKADFAAKGQDVFEKALIEIANWLSEVTGTKNIAYAGGCALNCVANTKVLEQGYDLFIPPAPHDGGSSVGCALYGAIECYKIKNEYNWRLDYLGPDVDIHEVTKLLENYPDLTIEKPENLIEVCANHLYWGKILCVFQSNSEFGPRALGNRSIVADTRYAVNKFWINAFIKGREWFRPIAPFVLEEDVSEYFKFKGRTPFMLFTAFLQDKYKDKFPTIEHVDHSARIQTVSKEDNEFIYNLMKNFKEKTGVGIIANTSFNGKNETMVETLTDAINCYVNNAIHYLVVPPYIISKKNEVANPMKLMNAKVAQ</sequence>
<comment type="caution">
    <text evidence="4">The sequence shown here is derived from an EMBL/GenBank/DDBJ whole genome shotgun (WGS) entry which is preliminary data.</text>
</comment>